<reference evidence="4" key="1">
    <citation type="submission" date="2017-02" db="EMBL/GenBank/DDBJ databases">
        <authorList>
            <person name="Varghese N."/>
            <person name="Submissions S."/>
        </authorList>
    </citation>
    <scope>NUCLEOTIDE SEQUENCE [LARGE SCALE GENOMIC DNA]</scope>
    <source>
        <strain evidence="4">ATCC BAA-73</strain>
    </source>
</reference>
<gene>
    <name evidence="3" type="ORF">SAMN02745118_00876</name>
</gene>
<evidence type="ECO:0000259" key="2">
    <source>
        <dbReference type="Pfam" id="PF13400"/>
    </source>
</evidence>
<dbReference type="RefSeq" id="WP_078809366.1">
    <property type="nucleotide sequence ID" value="NZ_FUWM01000006.1"/>
</dbReference>
<protein>
    <submittedName>
        <fullName evidence="3">Putative Flp pilus-assembly TadE/G-like</fullName>
    </submittedName>
</protein>
<dbReference type="Pfam" id="PF13400">
    <property type="entry name" value="Tad"/>
    <property type="match status" value="1"/>
</dbReference>
<feature type="domain" description="Putative Flp pilus-assembly TadG-like N-terminal" evidence="2">
    <location>
        <begin position="10"/>
        <end position="55"/>
    </location>
</feature>
<keyword evidence="1" id="KW-0812">Transmembrane</keyword>
<dbReference type="STRING" id="142842.SAMN02745118_00876"/>
<evidence type="ECO:0000256" key="1">
    <source>
        <dbReference type="SAM" id="Phobius"/>
    </source>
</evidence>
<dbReference type="EMBL" id="FUWM01000006">
    <property type="protein sequence ID" value="SJZ44595.1"/>
    <property type="molecule type" value="Genomic_DNA"/>
</dbReference>
<feature type="transmembrane region" description="Helical" evidence="1">
    <location>
        <begin position="12"/>
        <end position="38"/>
    </location>
</feature>
<evidence type="ECO:0000313" key="4">
    <source>
        <dbReference type="Proteomes" id="UP000190625"/>
    </source>
</evidence>
<dbReference type="Proteomes" id="UP000190625">
    <property type="component" value="Unassembled WGS sequence"/>
</dbReference>
<dbReference type="AlphaFoldDB" id="A0A1T4KQA4"/>
<name>A0A1T4KQA4_9FIRM</name>
<organism evidence="3 4">
    <name type="scientific">Selenihalanaerobacter shriftii</name>
    <dbReference type="NCBI Taxonomy" id="142842"/>
    <lineage>
        <taxon>Bacteria</taxon>
        <taxon>Bacillati</taxon>
        <taxon>Bacillota</taxon>
        <taxon>Clostridia</taxon>
        <taxon>Halanaerobiales</taxon>
        <taxon>Halobacteroidaceae</taxon>
        <taxon>Selenihalanaerobacter</taxon>
    </lineage>
</organism>
<dbReference type="OrthoDB" id="5447051at2"/>
<dbReference type="InterPro" id="IPR028087">
    <property type="entry name" value="Tad_N"/>
</dbReference>
<sequence>MKFFRSEEGTVIVLVALMMTIFLGFLALVVDIGTLYLARVKLVNALDATALAGVQKLPSTPQEAREVALNYAAKNELSNDNITIQILDDNHQIAAKGNREVVMNFASIFGIDQVQITASSKAKVGKITAMSGVVPFGVLKENFAYGEKYYLRYGPGTSGQTGARNGNFGALALGGNGANNYEDNLRYGYDSELKIGQQVSTEPGNMAGPTTRAIEDRIDSCQELIPCTYDSVEKDCSRLIFVPVIDELGSGRSETTIVGFAAFFLEGTTSQKDKENNQSPGQTTYVEGRFISWLASSGEMGSEGGEFKLRTVKLVE</sequence>
<keyword evidence="1" id="KW-1133">Transmembrane helix</keyword>
<accession>A0A1T4KQA4</accession>
<keyword evidence="1" id="KW-0472">Membrane</keyword>
<proteinExistence type="predicted"/>
<keyword evidence="4" id="KW-1185">Reference proteome</keyword>
<evidence type="ECO:0000313" key="3">
    <source>
        <dbReference type="EMBL" id="SJZ44595.1"/>
    </source>
</evidence>